<comment type="caution">
    <text evidence="2">The sequence shown here is derived from an EMBL/GenBank/DDBJ whole genome shotgun (WGS) entry which is preliminary data.</text>
</comment>
<feature type="region of interest" description="Disordered" evidence="1">
    <location>
        <begin position="38"/>
        <end position="111"/>
    </location>
</feature>
<proteinExistence type="predicted"/>
<feature type="compositionally biased region" description="Basic residues" evidence="1">
    <location>
        <begin position="56"/>
        <end position="68"/>
    </location>
</feature>
<gene>
    <name evidence="2" type="ORF">OXD698_LOCUS46966</name>
</gene>
<dbReference type="Proteomes" id="UP000663844">
    <property type="component" value="Unassembled WGS sequence"/>
</dbReference>
<protein>
    <submittedName>
        <fullName evidence="2">Uncharacterized protein</fullName>
    </submittedName>
</protein>
<sequence>KRLKSSTSKRSTQQIPSVTWNLADDDDITVLESTSNHISTVHEHPSKTGVQSNIQRKQRQLQRRRRQQQLKPNKNQMDPLSRQQQQQQRPQIKKPVNPQQKGYVLKKNIFP</sequence>
<evidence type="ECO:0000256" key="1">
    <source>
        <dbReference type="SAM" id="MobiDB-lite"/>
    </source>
</evidence>
<accession>A0A820IZ59</accession>
<dbReference type="AlphaFoldDB" id="A0A820IZ59"/>
<evidence type="ECO:0000313" key="2">
    <source>
        <dbReference type="EMBL" id="CAF4317190.1"/>
    </source>
</evidence>
<organism evidence="2 3">
    <name type="scientific">Adineta steineri</name>
    <dbReference type="NCBI Taxonomy" id="433720"/>
    <lineage>
        <taxon>Eukaryota</taxon>
        <taxon>Metazoa</taxon>
        <taxon>Spiralia</taxon>
        <taxon>Gnathifera</taxon>
        <taxon>Rotifera</taxon>
        <taxon>Eurotatoria</taxon>
        <taxon>Bdelloidea</taxon>
        <taxon>Adinetida</taxon>
        <taxon>Adinetidae</taxon>
        <taxon>Adineta</taxon>
    </lineage>
</organism>
<reference evidence="2" key="1">
    <citation type="submission" date="2021-02" db="EMBL/GenBank/DDBJ databases">
        <authorList>
            <person name="Nowell W R."/>
        </authorList>
    </citation>
    <scope>NUCLEOTIDE SEQUENCE</scope>
</reference>
<feature type="non-terminal residue" evidence="2">
    <location>
        <position position="1"/>
    </location>
</feature>
<evidence type="ECO:0000313" key="3">
    <source>
        <dbReference type="Proteomes" id="UP000663844"/>
    </source>
</evidence>
<name>A0A820IZ59_9BILA</name>
<dbReference type="EMBL" id="CAJOAZ010017604">
    <property type="protein sequence ID" value="CAF4317190.1"/>
    <property type="molecule type" value="Genomic_DNA"/>
</dbReference>